<dbReference type="PROSITE" id="PS50851">
    <property type="entry name" value="CHEW"/>
    <property type="match status" value="1"/>
</dbReference>
<proteinExistence type="predicted"/>
<dbReference type="Pfam" id="PF01584">
    <property type="entry name" value="CheW"/>
    <property type="match status" value="1"/>
</dbReference>
<dbReference type="Gene3D" id="2.40.50.180">
    <property type="entry name" value="CheA-289, Domain 4"/>
    <property type="match status" value="1"/>
</dbReference>
<dbReference type="Proteomes" id="UP000322876">
    <property type="component" value="Unassembled WGS sequence"/>
</dbReference>
<accession>A0A5A8F6B7</accession>
<dbReference type="RefSeq" id="WP_149265723.1">
    <property type="nucleotide sequence ID" value="NZ_VFJB01000003.1"/>
</dbReference>
<evidence type="ECO:0000313" key="2">
    <source>
        <dbReference type="EMBL" id="KAA0258963.1"/>
    </source>
</evidence>
<dbReference type="InterPro" id="IPR002545">
    <property type="entry name" value="CheW-lke_dom"/>
</dbReference>
<evidence type="ECO:0000313" key="3">
    <source>
        <dbReference type="Proteomes" id="UP000322876"/>
    </source>
</evidence>
<dbReference type="GO" id="GO:0006935">
    <property type="term" value="P:chemotaxis"/>
    <property type="evidence" value="ECO:0007669"/>
    <property type="project" value="InterPro"/>
</dbReference>
<feature type="domain" description="CheW-like" evidence="1">
    <location>
        <begin position="1"/>
        <end position="131"/>
    </location>
</feature>
<dbReference type="EMBL" id="VFJB01000003">
    <property type="protein sequence ID" value="KAA0258963.1"/>
    <property type="molecule type" value="Genomic_DNA"/>
</dbReference>
<dbReference type="AlphaFoldDB" id="A0A5A8F6B7"/>
<evidence type="ECO:0000259" key="1">
    <source>
        <dbReference type="PROSITE" id="PS50851"/>
    </source>
</evidence>
<sequence length="138" mass="15864">MYLVFQHMNMKFAINSNYVKSISLINYIYPLPLQDNFLLGITNIKGELYSVINLSTIFSEPKSVSISKYLIILSSPYDFIVTSDGKIHLFESLGNQVEKSISSDFIKNEYKHEKETVYLLDLDKIKENLNATLIKGEK</sequence>
<organism evidence="2 3">
    <name type="scientific">Deferribacter autotrophicus</name>
    <dbReference type="NCBI Taxonomy" id="500465"/>
    <lineage>
        <taxon>Bacteria</taxon>
        <taxon>Pseudomonadati</taxon>
        <taxon>Deferribacterota</taxon>
        <taxon>Deferribacteres</taxon>
        <taxon>Deferribacterales</taxon>
        <taxon>Deferribacteraceae</taxon>
        <taxon>Deferribacter</taxon>
    </lineage>
</organism>
<gene>
    <name evidence="2" type="ORF">FHQ18_03165</name>
</gene>
<protein>
    <recommendedName>
        <fullName evidence="1">CheW-like domain-containing protein</fullName>
    </recommendedName>
</protein>
<dbReference type="InterPro" id="IPR036061">
    <property type="entry name" value="CheW-like_dom_sf"/>
</dbReference>
<keyword evidence="3" id="KW-1185">Reference proteome</keyword>
<reference evidence="2 3" key="1">
    <citation type="submission" date="2019-06" db="EMBL/GenBank/DDBJ databases">
        <title>Genomic insights into carbon and energy metabolism of Deferribacter autotrophicus revealed new metabolic traits in the phylum Deferribacteres.</title>
        <authorList>
            <person name="Slobodkin A.I."/>
            <person name="Slobodkina G.B."/>
            <person name="Allioux M."/>
            <person name="Alain K."/>
            <person name="Jebbar M."/>
            <person name="Shadrin V."/>
            <person name="Kublanov I.V."/>
            <person name="Toshchakov S.V."/>
            <person name="Bonch-Osmolovskaya E.A."/>
        </authorList>
    </citation>
    <scope>NUCLEOTIDE SEQUENCE [LARGE SCALE GENOMIC DNA]</scope>
    <source>
        <strain evidence="2 3">SL50</strain>
    </source>
</reference>
<name>A0A5A8F6B7_9BACT</name>
<dbReference type="SUPFAM" id="SSF50341">
    <property type="entry name" value="CheW-like"/>
    <property type="match status" value="1"/>
</dbReference>
<dbReference type="Gene3D" id="2.30.30.40">
    <property type="entry name" value="SH3 Domains"/>
    <property type="match status" value="1"/>
</dbReference>
<comment type="caution">
    <text evidence="2">The sequence shown here is derived from an EMBL/GenBank/DDBJ whole genome shotgun (WGS) entry which is preliminary data.</text>
</comment>
<dbReference type="GO" id="GO:0007165">
    <property type="term" value="P:signal transduction"/>
    <property type="evidence" value="ECO:0007669"/>
    <property type="project" value="InterPro"/>
</dbReference>
<dbReference type="OrthoDB" id="9787997at2"/>